<dbReference type="AlphaFoldDB" id="A0A8J6BDR2"/>
<name>A0A8J6BDR2_ELECQ</name>
<proteinExistence type="predicted"/>
<evidence type="ECO:0000313" key="1">
    <source>
        <dbReference type="EMBL" id="KAG9460578.1"/>
    </source>
</evidence>
<evidence type="ECO:0000313" key="2">
    <source>
        <dbReference type="Proteomes" id="UP000770717"/>
    </source>
</evidence>
<protein>
    <submittedName>
        <fullName evidence="1">Uncharacterized protein</fullName>
    </submittedName>
</protein>
<dbReference type="OrthoDB" id="9908882at2759"/>
<accession>A0A8J6BDR2</accession>
<reference evidence="1" key="1">
    <citation type="thesis" date="2020" institute="ProQuest LLC" country="789 East Eisenhower Parkway, Ann Arbor, MI, USA">
        <title>Comparative Genomics and Chromosome Evolution.</title>
        <authorList>
            <person name="Mudd A.B."/>
        </authorList>
    </citation>
    <scope>NUCLEOTIDE SEQUENCE</scope>
    <source>
        <strain evidence="1">HN-11 Male</strain>
        <tissue evidence="1">Kidney and liver</tissue>
    </source>
</reference>
<keyword evidence="2" id="KW-1185">Reference proteome</keyword>
<dbReference type="Proteomes" id="UP000770717">
    <property type="component" value="Unassembled WGS sequence"/>
</dbReference>
<dbReference type="EMBL" id="WNTK01056123">
    <property type="protein sequence ID" value="KAG9460578.1"/>
    <property type="molecule type" value="Genomic_DNA"/>
</dbReference>
<gene>
    <name evidence="1" type="ORF">GDO78_020872</name>
</gene>
<comment type="caution">
    <text evidence="1">The sequence shown here is derived from an EMBL/GenBank/DDBJ whole genome shotgun (WGS) entry which is preliminary data.</text>
</comment>
<organism evidence="1 2">
    <name type="scientific">Eleutherodactylus coqui</name>
    <name type="common">Puerto Rican coqui</name>
    <dbReference type="NCBI Taxonomy" id="57060"/>
    <lineage>
        <taxon>Eukaryota</taxon>
        <taxon>Metazoa</taxon>
        <taxon>Chordata</taxon>
        <taxon>Craniata</taxon>
        <taxon>Vertebrata</taxon>
        <taxon>Euteleostomi</taxon>
        <taxon>Amphibia</taxon>
        <taxon>Batrachia</taxon>
        <taxon>Anura</taxon>
        <taxon>Neobatrachia</taxon>
        <taxon>Hyloidea</taxon>
        <taxon>Eleutherodactylidae</taxon>
        <taxon>Eleutherodactylinae</taxon>
        <taxon>Eleutherodactylus</taxon>
        <taxon>Eleutherodactylus</taxon>
    </lineage>
</organism>
<sequence>MIKITGIKRLTLDAVLYGCLECPTQTQRIMAWKMVNSVKAALWKARNILVFKHEILSVKDILSISLNEMHQYYIVDRKNFPILARKWLLSEWSSIICHQVHFLCEF</sequence>